<feature type="region of interest" description="Disordered" evidence="1">
    <location>
        <begin position="56"/>
        <end position="102"/>
    </location>
</feature>
<dbReference type="Proteomes" id="UP000317977">
    <property type="component" value="Unassembled WGS sequence"/>
</dbReference>
<dbReference type="AlphaFoldDB" id="A0A5C6EL88"/>
<organism evidence="2 3">
    <name type="scientific">Rubripirellula reticaptiva</name>
    <dbReference type="NCBI Taxonomy" id="2528013"/>
    <lineage>
        <taxon>Bacteria</taxon>
        <taxon>Pseudomonadati</taxon>
        <taxon>Planctomycetota</taxon>
        <taxon>Planctomycetia</taxon>
        <taxon>Pirellulales</taxon>
        <taxon>Pirellulaceae</taxon>
        <taxon>Rubripirellula</taxon>
    </lineage>
</organism>
<name>A0A5C6EL88_9BACT</name>
<proteinExistence type="predicted"/>
<reference evidence="2 3" key="1">
    <citation type="submission" date="2019-02" db="EMBL/GenBank/DDBJ databases">
        <title>Deep-cultivation of Planctomycetes and their phenomic and genomic characterization uncovers novel biology.</title>
        <authorList>
            <person name="Wiegand S."/>
            <person name="Jogler M."/>
            <person name="Boedeker C."/>
            <person name="Pinto D."/>
            <person name="Vollmers J."/>
            <person name="Rivas-Marin E."/>
            <person name="Kohn T."/>
            <person name="Peeters S.H."/>
            <person name="Heuer A."/>
            <person name="Rast P."/>
            <person name="Oberbeckmann S."/>
            <person name="Bunk B."/>
            <person name="Jeske O."/>
            <person name="Meyerdierks A."/>
            <person name="Storesund J.E."/>
            <person name="Kallscheuer N."/>
            <person name="Luecker S."/>
            <person name="Lage O.M."/>
            <person name="Pohl T."/>
            <person name="Merkel B.J."/>
            <person name="Hornburger P."/>
            <person name="Mueller R.-W."/>
            <person name="Bruemmer F."/>
            <person name="Labrenz M."/>
            <person name="Spormann A.M."/>
            <person name="Op Den Camp H."/>
            <person name="Overmann J."/>
            <person name="Amann R."/>
            <person name="Jetten M.S.M."/>
            <person name="Mascher T."/>
            <person name="Medema M.H."/>
            <person name="Devos D.P."/>
            <person name="Kaster A.-K."/>
            <person name="Ovreas L."/>
            <person name="Rohde M."/>
            <person name="Galperin M.Y."/>
            <person name="Jogler C."/>
        </authorList>
    </citation>
    <scope>NUCLEOTIDE SEQUENCE [LARGE SCALE GENOMIC DNA]</scope>
    <source>
        <strain evidence="2 3">Poly59</strain>
    </source>
</reference>
<dbReference type="EMBL" id="SJPX01000005">
    <property type="protein sequence ID" value="TWU48351.1"/>
    <property type="molecule type" value="Genomic_DNA"/>
</dbReference>
<evidence type="ECO:0000256" key="1">
    <source>
        <dbReference type="SAM" id="MobiDB-lite"/>
    </source>
</evidence>
<comment type="caution">
    <text evidence="2">The sequence shown here is derived from an EMBL/GenBank/DDBJ whole genome shotgun (WGS) entry which is preliminary data.</text>
</comment>
<dbReference type="OrthoDB" id="254480at2"/>
<gene>
    <name evidence="2" type="ORF">Poly59_51970</name>
</gene>
<feature type="compositionally biased region" description="Polar residues" evidence="1">
    <location>
        <begin position="71"/>
        <end position="87"/>
    </location>
</feature>
<sequence>MNERNESRALLLEQLESRCMLAAGLISFSTGNTANDLVGADRDRPAMVDLHAANRMDEHDSRGRDSRHDNASLQHVGRSNLSASQFTPFRGDAPNRLQSNPAPLNRLRVASPQFNPLQNEPLPPVNSFSISLAKLSVDTIVVLTPSTANLSSLDLGRAAVSSSAQKAASRDIMTSVAAATIPSDVKAATGSQTVKTEDKLNPGAPAPGLVSNSQGVLIAPFAAEVAVAEVTSDLSTADQSSVQARPNAISPVEFDAVGFGLVELDSAGRDQTGGSIAAIPLLRHEFDRDQIASADEAWEVDSELLNDLREMARDSSRNNRIVEDPISIDVAITEWFGHSTGLIDDIQLGSDLPSIAHAGMPSMVDVVLDATLGMHRSVGLIAKAEPELLPNNVRDAILAAIAAQQPAQIESVAKSVESRVAGMAYPGIVIVASTLAVASRRQKIAKLESSR</sequence>
<feature type="compositionally biased region" description="Basic and acidic residues" evidence="1">
    <location>
        <begin position="56"/>
        <end position="70"/>
    </location>
</feature>
<keyword evidence="3" id="KW-1185">Reference proteome</keyword>
<protein>
    <submittedName>
        <fullName evidence="2">Uncharacterized protein</fullName>
    </submittedName>
</protein>
<accession>A0A5C6EL88</accession>
<evidence type="ECO:0000313" key="3">
    <source>
        <dbReference type="Proteomes" id="UP000317977"/>
    </source>
</evidence>
<evidence type="ECO:0000313" key="2">
    <source>
        <dbReference type="EMBL" id="TWU48351.1"/>
    </source>
</evidence>
<dbReference type="RefSeq" id="WP_146536724.1">
    <property type="nucleotide sequence ID" value="NZ_SJPX01000005.1"/>
</dbReference>